<protein>
    <recommendedName>
        <fullName evidence="10">AI-2E family transporter</fullName>
    </recommendedName>
</protein>
<dbReference type="InterPro" id="IPR002549">
    <property type="entry name" value="AI-2E-like"/>
</dbReference>
<evidence type="ECO:0000256" key="4">
    <source>
        <dbReference type="ARBA" id="ARBA00022475"/>
    </source>
</evidence>
<dbReference type="GO" id="GO:0055085">
    <property type="term" value="P:transmembrane transport"/>
    <property type="evidence" value="ECO:0007669"/>
    <property type="project" value="TreeGrafter"/>
</dbReference>
<evidence type="ECO:0008006" key="10">
    <source>
        <dbReference type="Google" id="ProtNLM"/>
    </source>
</evidence>
<feature type="transmembrane region" description="Helical" evidence="8">
    <location>
        <begin position="158"/>
        <end position="179"/>
    </location>
</feature>
<evidence type="ECO:0000256" key="5">
    <source>
        <dbReference type="ARBA" id="ARBA00022692"/>
    </source>
</evidence>
<evidence type="ECO:0000313" key="9">
    <source>
        <dbReference type="EMBL" id="CAA9507482.1"/>
    </source>
</evidence>
<feature type="transmembrane region" description="Helical" evidence="8">
    <location>
        <begin position="214"/>
        <end position="237"/>
    </location>
</feature>
<dbReference type="EMBL" id="CADCVO010000417">
    <property type="protein sequence ID" value="CAA9507482.1"/>
    <property type="molecule type" value="Genomic_DNA"/>
</dbReference>
<dbReference type="PANTHER" id="PTHR21716">
    <property type="entry name" value="TRANSMEMBRANE PROTEIN"/>
    <property type="match status" value="1"/>
</dbReference>
<dbReference type="Pfam" id="PF01594">
    <property type="entry name" value="AI-2E_transport"/>
    <property type="match status" value="1"/>
</dbReference>
<dbReference type="PANTHER" id="PTHR21716:SF53">
    <property type="entry name" value="PERMEASE PERM-RELATED"/>
    <property type="match status" value="1"/>
</dbReference>
<feature type="transmembrane region" description="Helical" evidence="8">
    <location>
        <begin position="243"/>
        <end position="262"/>
    </location>
</feature>
<evidence type="ECO:0000256" key="7">
    <source>
        <dbReference type="ARBA" id="ARBA00023136"/>
    </source>
</evidence>
<evidence type="ECO:0000256" key="2">
    <source>
        <dbReference type="ARBA" id="ARBA00009773"/>
    </source>
</evidence>
<organism evidence="9">
    <name type="scientific">uncultured Solirubrobacteraceae bacterium</name>
    <dbReference type="NCBI Taxonomy" id="1162706"/>
    <lineage>
        <taxon>Bacteria</taxon>
        <taxon>Bacillati</taxon>
        <taxon>Actinomycetota</taxon>
        <taxon>Thermoleophilia</taxon>
        <taxon>Solirubrobacterales</taxon>
        <taxon>Solirubrobacteraceae</taxon>
        <taxon>environmental samples</taxon>
    </lineage>
</organism>
<feature type="transmembrane region" description="Helical" evidence="8">
    <location>
        <begin position="20"/>
        <end position="39"/>
    </location>
</feature>
<feature type="transmembrane region" description="Helical" evidence="8">
    <location>
        <begin position="72"/>
        <end position="95"/>
    </location>
</feature>
<gene>
    <name evidence="9" type="ORF">AVDCRST_MAG13-2614</name>
</gene>
<accession>A0A6J4SX08</accession>
<keyword evidence="5 8" id="KW-0812">Transmembrane</keyword>
<keyword evidence="4" id="KW-1003">Cell membrane</keyword>
<dbReference type="GO" id="GO:0005886">
    <property type="term" value="C:plasma membrane"/>
    <property type="evidence" value="ECO:0007669"/>
    <property type="project" value="UniProtKB-SubCell"/>
</dbReference>
<dbReference type="AlphaFoldDB" id="A0A6J4SX08"/>
<feature type="transmembrane region" description="Helical" evidence="8">
    <location>
        <begin position="45"/>
        <end position="65"/>
    </location>
</feature>
<comment type="subcellular location">
    <subcellularLocation>
        <location evidence="1">Cell membrane</location>
        <topology evidence="1">Multi-pass membrane protein</topology>
    </subcellularLocation>
</comment>
<proteinExistence type="inferred from homology"/>
<keyword evidence="3" id="KW-0813">Transport</keyword>
<evidence type="ECO:0000256" key="3">
    <source>
        <dbReference type="ARBA" id="ARBA00022448"/>
    </source>
</evidence>
<comment type="similarity">
    <text evidence="2">Belongs to the autoinducer-2 exporter (AI-2E) (TC 2.A.86) family.</text>
</comment>
<keyword evidence="7 8" id="KW-0472">Membrane</keyword>
<sequence length="356" mass="36533">MSAPEQRAAPDRGLGAAATVSLRILLVAAAAALVVYVLVLLRLVVLPVILALLVATVLAPPAGWLRRRGAPAALAALAVMLGALVAFAGVFALVIPTAIAELDDVGATAREGLDEAVRWLTRGPLGLSEAQIDRAIDQGLDRLRGSGEGLAGSAARGALLLAELVTGVLLAVVLVFFFLKDGRGIWEWVVNRIPARRRPIAHDIGTRAWDVLTAYVRGVAIVALFDAVVIGLALWIIGVPLVIPLAVLTFLGAFVPLAGAVVAGALAALVALVTVGVVPALLVVAAVTIVQQVEGDVLYPLVVGRSLELHPVAILLSLTAGAVLAGIVGALLAVPTAAVAWTAYGCLRPPAERRTT</sequence>
<reference evidence="9" key="1">
    <citation type="submission" date="2020-02" db="EMBL/GenBank/DDBJ databases">
        <authorList>
            <person name="Meier V. D."/>
        </authorList>
    </citation>
    <scope>NUCLEOTIDE SEQUENCE</scope>
    <source>
        <strain evidence="9">AVDCRST_MAG13</strain>
    </source>
</reference>
<evidence type="ECO:0000256" key="8">
    <source>
        <dbReference type="SAM" id="Phobius"/>
    </source>
</evidence>
<feature type="transmembrane region" description="Helical" evidence="8">
    <location>
        <begin position="313"/>
        <end position="344"/>
    </location>
</feature>
<feature type="transmembrane region" description="Helical" evidence="8">
    <location>
        <begin position="269"/>
        <end position="293"/>
    </location>
</feature>
<evidence type="ECO:0000256" key="1">
    <source>
        <dbReference type="ARBA" id="ARBA00004651"/>
    </source>
</evidence>
<name>A0A6J4SX08_9ACTN</name>
<keyword evidence="6 8" id="KW-1133">Transmembrane helix</keyword>
<evidence type="ECO:0000256" key="6">
    <source>
        <dbReference type="ARBA" id="ARBA00022989"/>
    </source>
</evidence>